<dbReference type="PANTHER" id="PTHR31356:SF53">
    <property type="entry name" value="HEME PEROXIDASE"/>
    <property type="match status" value="1"/>
</dbReference>
<keyword evidence="5" id="KW-0479">Metal-binding</keyword>
<evidence type="ECO:0000313" key="12">
    <source>
        <dbReference type="Proteomes" id="UP000193642"/>
    </source>
</evidence>
<dbReference type="OrthoDB" id="2114378at2759"/>
<comment type="similarity">
    <text evidence="2">Belongs to the peroxidase family. Cytochrome c peroxidase subfamily.</text>
</comment>
<evidence type="ECO:0000313" key="11">
    <source>
        <dbReference type="EMBL" id="ORY44495.1"/>
    </source>
</evidence>
<dbReference type="PANTHER" id="PTHR31356">
    <property type="entry name" value="THYLAKOID LUMENAL 29 KDA PROTEIN, CHLOROPLASTIC-RELATED"/>
    <property type="match status" value="1"/>
</dbReference>
<feature type="compositionally biased region" description="Pro residues" evidence="9">
    <location>
        <begin position="298"/>
        <end position="309"/>
    </location>
</feature>
<dbReference type="GO" id="GO:0042744">
    <property type="term" value="P:hydrogen peroxide catabolic process"/>
    <property type="evidence" value="ECO:0007669"/>
    <property type="project" value="TreeGrafter"/>
</dbReference>
<evidence type="ECO:0000256" key="2">
    <source>
        <dbReference type="ARBA" id="ARBA00005997"/>
    </source>
</evidence>
<dbReference type="InterPro" id="IPR002016">
    <property type="entry name" value="Haem_peroxidase"/>
</dbReference>
<keyword evidence="7" id="KW-0408">Iron</keyword>
<dbReference type="GO" id="GO:0034599">
    <property type="term" value="P:cellular response to oxidative stress"/>
    <property type="evidence" value="ECO:0007669"/>
    <property type="project" value="InterPro"/>
</dbReference>
<comment type="function">
    <text evidence="1">Destroys radicals which are normally produced within the cells and which are toxic to biological systems.</text>
</comment>
<dbReference type="GO" id="GO:0046872">
    <property type="term" value="F:metal ion binding"/>
    <property type="evidence" value="ECO:0007669"/>
    <property type="project" value="UniProtKB-UniRule"/>
</dbReference>
<reference evidence="11 12" key="1">
    <citation type="submission" date="2016-07" db="EMBL/GenBank/DDBJ databases">
        <title>Pervasive Adenine N6-methylation of Active Genes in Fungi.</title>
        <authorList>
            <consortium name="DOE Joint Genome Institute"/>
            <person name="Mondo S.J."/>
            <person name="Dannebaum R.O."/>
            <person name="Kuo R.C."/>
            <person name="Labutti K."/>
            <person name="Haridas S."/>
            <person name="Kuo A."/>
            <person name="Salamov A."/>
            <person name="Ahrendt S.R."/>
            <person name="Lipzen A."/>
            <person name="Sullivan W."/>
            <person name="Andreopoulos W.B."/>
            <person name="Clum A."/>
            <person name="Lindquist E."/>
            <person name="Daum C."/>
            <person name="Ramamoorthy G.K."/>
            <person name="Gryganskyi A."/>
            <person name="Culley D."/>
            <person name="Magnuson J.K."/>
            <person name="James T.Y."/>
            <person name="O'Malley M.A."/>
            <person name="Stajich J.E."/>
            <person name="Spatafora J.W."/>
            <person name="Visel A."/>
            <person name="Grigoriev I.V."/>
        </authorList>
    </citation>
    <scope>NUCLEOTIDE SEQUENCE [LARGE SCALE GENOMIC DNA]</scope>
    <source>
        <strain evidence="11 12">JEL800</strain>
    </source>
</reference>
<feature type="domain" description="Plant heme peroxidase family profile" evidence="10">
    <location>
        <begin position="44"/>
        <end position="281"/>
    </location>
</feature>
<accession>A0A1Y2CDW4</accession>
<keyword evidence="12" id="KW-1185">Reference proteome</keyword>
<dbReference type="Proteomes" id="UP000193642">
    <property type="component" value="Unassembled WGS sequence"/>
</dbReference>
<dbReference type="Gene3D" id="1.10.420.10">
    <property type="entry name" value="Peroxidase, domain 2"/>
    <property type="match status" value="1"/>
</dbReference>
<keyword evidence="6 8" id="KW-0560">Oxidoreductase</keyword>
<evidence type="ECO:0000256" key="9">
    <source>
        <dbReference type="SAM" id="MobiDB-lite"/>
    </source>
</evidence>
<keyword evidence="4" id="KW-0349">Heme</keyword>
<dbReference type="PROSITE" id="PS00436">
    <property type="entry name" value="PEROXIDASE_2"/>
    <property type="match status" value="1"/>
</dbReference>
<dbReference type="Gene3D" id="1.10.520.10">
    <property type="match status" value="1"/>
</dbReference>
<name>A0A1Y2CDW4_9FUNG</name>
<dbReference type="PROSITE" id="PS50873">
    <property type="entry name" value="PEROXIDASE_4"/>
    <property type="match status" value="1"/>
</dbReference>
<dbReference type="InterPro" id="IPR044831">
    <property type="entry name" value="Ccp1-like"/>
</dbReference>
<dbReference type="AlphaFoldDB" id="A0A1Y2CDW4"/>
<evidence type="ECO:0000256" key="3">
    <source>
        <dbReference type="ARBA" id="ARBA00022559"/>
    </source>
</evidence>
<keyword evidence="3 8" id="KW-0575">Peroxidase</keyword>
<proteinExistence type="inferred from homology"/>
<dbReference type="GO" id="GO:0020037">
    <property type="term" value="F:heme binding"/>
    <property type="evidence" value="ECO:0007669"/>
    <property type="project" value="UniProtKB-UniRule"/>
</dbReference>
<dbReference type="PRINTS" id="PR00458">
    <property type="entry name" value="PEROXIDASE"/>
</dbReference>
<evidence type="ECO:0000256" key="8">
    <source>
        <dbReference type="RuleBase" id="RU363051"/>
    </source>
</evidence>
<gene>
    <name evidence="11" type="ORF">BCR33DRAFT_850575</name>
</gene>
<protein>
    <recommendedName>
        <fullName evidence="8">Peroxidase</fullName>
        <ecNumber evidence="8">1.11.1.-</ecNumber>
    </recommendedName>
</protein>
<dbReference type="GO" id="GO:0000302">
    <property type="term" value="P:response to reactive oxygen species"/>
    <property type="evidence" value="ECO:0007669"/>
    <property type="project" value="TreeGrafter"/>
</dbReference>
<feature type="signal peptide" evidence="8">
    <location>
        <begin position="1"/>
        <end position="18"/>
    </location>
</feature>
<evidence type="ECO:0000256" key="7">
    <source>
        <dbReference type="ARBA" id="ARBA00023004"/>
    </source>
</evidence>
<keyword evidence="8" id="KW-0732">Signal</keyword>
<dbReference type="GO" id="GO:0004601">
    <property type="term" value="F:peroxidase activity"/>
    <property type="evidence" value="ECO:0007669"/>
    <property type="project" value="UniProtKB-KW"/>
</dbReference>
<evidence type="ECO:0000256" key="1">
    <source>
        <dbReference type="ARBA" id="ARBA00003917"/>
    </source>
</evidence>
<sequence length="330" mass="34016">MKVSTIVSLLLSVSAVNAYSSLTQQQAQTATNQLWDRIRGPGECLFSKILQNAPSQNLAALWLRATFHDAGEYVAATGAGGLDGSLTLASELSNAANAGIAPSLATVFVPADAPITKADVIALGGIITVATCGGPKIAFQTGRQDATAPNNINLLPSDPFQSVDAAAAAFARMGLSKLDMLVLTTGSHTLGGAHAAISPLLTSKTFAPFDKTPGVFDNDIFKQTLAGNCLVPLDCKMAADATLRPYVQQYANDQNAFFAQYSISFAKLLALTGSKLSAPVGVNITVHTNLVQEGTFPTPVPSPPAPAAPPKSTAKSTAPPPAAPKTSSRK</sequence>
<feature type="region of interest" description="Disordered" evidence="9">
    <location>
        <begin position="295"/>
        <end position="330"/>
    </location>
</feature>
<dbReference type="InterPro" id="IPR002207">
    <property type="entry name" value="Peroxidase_I"/>
</dbReference>
<evidence type="ECO:0000256" key="4">
    <source>
        <dbReference type="ARBA" id="ARBA00022617"/>
    </source>
</evidence>
<dbReference type="InterPro" id="IPR010255">
    <property type="entry name" value="Haem_peroxidase_sf"/>
</dbReference>
<dbReference type="PRINTS" id="PR00459">
    <property type="entry name" value="ASPEROXIDASE"/>
</dbReference>
<feature type="chain" id="PRO_5011809135" description="Peroxidase" evidence="8">
    <location>
        <begin position="19"/>
        <end position="330"/>
    </location>
</feature>
<evidence type="ECO:0000256" key="6">
    <source>
        <dbReference type="ARBA" id="ARBA00023002"/>
    </source>
</evidence>
<evidence type="ECO:0000259" key="10">
    <source>
        <dbReference type="PROSITE" id="PS50873"/>
    </source>
</evidence>
<dbReference type="SUPFAM" id="SSF48113">
    <property type="entry name" value="Heme-dependent peroxidases"/>
    <property type="match status" value="1"/>
</dbReference>
<organism evidence="11 12">
    <name type="scientific">Rhizoclosmatium globosum</name>
    <dbReference type="NCBI Taxonomy" id="329046"/>
    <lineage>
        <taxon>Eukaryota</taxon>
        <taxon>Fungi</taxon>
        <taxon>Fungi incertae sedis</taxon>
        <taxon>Chytridiomycota</taxon>
        <taxon>Chytridiomycota incertae sedis</taxon>
        <taxon>Chytridiomycetes</taxon>
        <taxon>Chytridiales</taxon>
        <taxon>Chytriomycetaceae</taxon>
        <taxon>Rhizoclosmatium</taxon>
    </lineage>
</organism>
<dbReference type="STRING" id="329046.A0A1Y2CDW4"/>
<dbReference type="InterPro" id="IPR019794">
    <property type="entry name" value="Peroxidases_AS"/>
</dbReference>
<comment type="caution">
    <text evidence="11">The sequence shown here is derived from an EMBL/GenBank/DDBJ whole genome shotgun (WGS) entry which is preliminary data.</text>
</comment>
<dbReference type="EC" id="1.11.1.-" evidence="8"/>
<dbReference type="EMBL" id="MCGO01000022">
    <property type="protein sequence ID" value="ORY44495.1"/>
    <property type="molecule type" value="Genomic_DNA"/>
</dbReference>
<dbReference type="Pfam" id="PF00141">
    <property type="entry name" value="peroxidase"/>
    <property type="match status" value="1"/>
</dbReference>
<evidence type="ECO:0000256" key="5">
    <source>
        <dbReference type="ARBA" id="ARBA00022723"/>
    </source>
</evidence>